<comment type="caution">
    <text evidence="2">The sequence shown here is derived from an EMBL/GenBank/DDBJ whole genome shotgun (WGS) entry which is preliminary data.</text>
</comment>
<dbReference type="EMBL" id="BAABHO010000010">
    <property type="protein sequence ID" value="GAA4784116.1"/>
    <property type="molecule type" value="Genomic_DNA"/>
</dbReference>
<dbReference type="Proteomes" id="UP001500928">
    <property type="component" value="Unassembled WGS sequence"/>
</dbReference>
<sequence length="232" mass="25665">MGRRRRGGQRRAAKVEARRRRREVTTRPPRRARHERAGVAPTTPPPARTGPATREDMATLLGEIVAGLDLEDEWADEWDDADEDDDLEDDDGRFEELEDEVRLAVARTVREHDLEVARTLVADAGRGTDRPFTGDRVLIDLVVDSWLRKAGRRRADVDLPHAAVAWVAEHLGEDAREAATILGPTAPGAWMADFLRTPDDVLVARLWLLAAVVALAPGRDAVRMDVLGGVTP</sequence>
<feature type="region of interest" description="Disordered" evidence="1">
    <location>
        <begin position="1"/>
        <end position="55"/>
    </location>
</feature>
<name>A0ABP9AR10_9PSEU</name>
<reference evidence="3" key="1">
    <citation type="journal article" date="2019" name="Int. J. Syst. Evol. Microbiol.">
        <title>The Global Catalogue of Microorganisms (GCM) 10K type strain sequencing project: providing services to taxonomists for standard genome sequencing and annotation.</title>
        <authorList>
            <consortium name="The Broad Institute Genomics Platform"/>
            <consortium name="The Broad Institute Genome Sequencing Center for Infectious Disease"/>
            <person name="Wu L."/>
            <person name="Ma J."/>
        </authorList>
    </citation>
    <scope>NUCLEOTIDE SEQUENCE [LARGE SCALE GENOMIC DNA]</scope>
    <source>
        <strain evidence="3">JCM 17979</strain>
    </source>
</reference>
<keyword evidence="3" id="KW-1185">Reference proteome</keyword>
<gene>
    <name evidence="2" type="ORF">GCM10023200_17110</name>
</gene>
<proteinExistence type="predicted"/>
<evidence type="ECO:0000256" key="1">
    <source>
        <dbReference type="SAM" id="MobiDB-lite"/>
    </source>
</evidence>
<dbReference type="RefSeq" id="WP_345412998.1">
    <property type="nucleotide sequence ID" value="NZ_BAABHO010000010.1"/>
</dbReference>
<feature type="compositionally biased region" description="Basic residues" evidence="1">
    <location>
        <begin position="1"/>
        <end position="34"/>
    </location>
</feature>
<evidence type="ECO:0000313" key="3">
    <source>
        <dbReference type="Proteomes" id="UP001500928"/>
    </source>
</evidence>
<organism evidence="2 3">
    <name type="scientific">Actinomycetospora chlora</name>
    <dbReference type="NCBI Taxonomy" id="663608"/>
    <lineage>
        <taxon>Bacteria</taxon>
        <taxon>Bacillati</taxon>
        <taxon>Actinomycetota</taxon>
        <taxon>Actinomycetes</taxon>
        <taxon>Pseudonocardiales</taxon>
        <taxon>Pseudonocardiaceae</taxon>
        <taxon>Actinomycetospora</taxon>
    </lineage>
</organism>
<evidence type="ECO:0000313" key="2">
    <source>
        <dbReference type="EMBL" id="GAA4784116.1"/>
    </source>
</evidence>
<accession>A0ABP9AR10</accession>
<protein>
    <submittedName>
        <fullName evidence="2">Uncharacterized protein</fullName>
    </submittedName>
</protein>